<dbReference type="AlphaFoldDB" id="A0A4R9KCA8"/>
<comment type="caution">
    <text evidence="1">The sequence shown here is derived from an EMBL/GenBank/DDBJ whole genome shotgun (WGS) entry which is preliminary data.</text>
</comment>
<gene>
    <name evidence="1" type="ORF">EHQ58_02380</name>
</gene>
<dbReference type="EMBL" id="RQGD01000009">
    <property type="protein sequence ID" value="TGL62732.1"/>
    <property type="molecule type" value="Genomic_DNA"/>
</dbReference>
<keyword evidence="2" id="KW-1185">Reference proteome</keyword>
<dbReference type="OrthoDB" id="332665at2"/>
<sequence length="475" mass="57431">MSNVFRNRSLIVILVFLFRLPLEAKLPTTFSEDIPSDYHQFWFLYESEKRGAQSSFYLRPFFANFKDETTAYRYKAILSPLYYREETNHWYTWTSLFFFSGTGIKHEEGDEEDDILLTPLLFWGKGDTPKENYVSIYPFYGKMKNKLSYQEIRYFIFPLLLFPLYSEWNYKTYEAKSILWPLSLRGKSETRDELRIFPFYSHKVHTGKYKRYSILWPFFQWGEERMDKKEPSTYHLFFPFYLAKDTESGSLKSRAYFWFPILNSLFSYGYDKKTGQTNYSALFIFLQYTTSEKKDTEKFVIFPFYGHSYYAGKSAEFITPFYISLTQNTNHLKAKSTFLLPFFSVMKQEFVGTGRQDFYWKFWPLVRYHRDAEGNLTWNTISLIPVRFEAMEDIWEPIFSIVEYKKLVNGEKRLHLMTRIYSQRWSEKELSIHIPLLVEFNKNENGFKYDFFYGFLGIDTREEKNKFKMLWFLEI</sequence>
<dbReference type="RefSeq" id="WP_135621738.1">
    <property type="nucleotide sequence ID" value="NZ_RQGD01000009.1"/>
</dbReference>
<proteinExistence type="predicted"/>
<dbReference type="Proteomes" id="UP000297693">
    <property type="component" value="Unassembled WGS sequence"/>
</dbReference>
<name>A0A4R9KCA8_9LEPT</name>
<protein>
    <submittedName>
        <fullName evidence="1">Uncharacterized protein</fullName>
    </submittedName>
</protein>
<organism evidence="1 2">
    <name type="scientific">Leptospira ognonensis</name>
    <dbReference type="NCBI Taxonomy" id="2484945"/>
    <lineage>
        <taxon>Bacteria</taxon>
        <taxon>Pseudomonadati</taxon>
        <taxon>Spirochaetota</taxon>
        <taxon>Spirochaetia</taxon>
        <taxon>Leptospirales</taxon>
        <taxon>Leptospiraceae</taxon>
        <taxon>Leptospira</taxon>
    </lineage>
</organism>
<evidence type="ECO:0000313" key="2">
    <source>
        <dbReference type="Proteomes" id="UP000297693"/>
    </source>
</evidence>
<evidence type="ECO:0000313" key="1">
    <source>
        <dbReference type="EMBL" id="TGL62732.1"/>
    </source>
</evidence>
<reference evidence="1" key="1">
    <citation type="journal article" date="2019" name="PLoS Negl. Trop. Dis.">
        <title>Revisiting the worldwide diversity of Leptospira species in the environment.</title>
        <authorList>
            <person name="Vincent A.T."/>
            <person name="Schiettekatte O."/>
            <person name="Bourhy P."/>
            <person name="Veyrier F.J."/>
            <person name="Picardeau M."/>
        </authorList>
    </citation>
    <scope>NUCLEOTIDE SEQUENCE [LARGE SCALE GENOMIC DNA]</scope>
    <source>
        <strain evidence="1">201702476</strain>
    </source>
</reference>
<accession>A0A4R9KCA8</accession>